<gene>
    <name evidence="1" type="ORF">BDN72DRAFT_901523</name>
</gene>
<reference evidence="1 2" key="1">
    <citation type="journal article" date="2019" name="Nat. Ecol. Evol.">
        <title>Megaphylogeny resolves global patterns of mushroom evolution.</title>
        <authorList>
            <person name="Varga T."/>
            <person name="Krizsan K."/>
            <person name="Foldi C."/>
            <person name="Dima B."/>
            <person name="Sanchez-Garcia M."/>
            <person name="Sanchez-Ramirez S."/>
            <person name="Szollosi G.J."/>
            <person name="Szarkandi J.G."/>
            <person name="Papp V."/>
            <person name="Albert L."/>
            <person name="Andreopoulos W."/>
            <person name="Angelini C."/>
            <person name="Antonin V."/>
            <person name="Barry K.W."/>
            <person name="Bougher N.L."/>
            <person name="Buchanan P."/>
            <person name="Buyck B."/>
            <person name="Bense V."/>
            <person name="Catcheside P."/>
            <person name="Chovatia M."/>
            <person name="Cooper J."/>
            <person name="Damon W."/>
            <person name="Desjardin D."/>
            <person name="Finy P."/>
            <person name="Geml J."/>
            <person name="Haridas S."/>
            <person name="Hughes K."/>
            <person name="Justo A."/>
            <person name="Karasinski D."/>
            <person name="Kautmanova I."/>
            <person name="Kiss B."/>
            <person name="Kocsube S."/>
            <person name="Kotiranta H."/>
            <person name="LaButti K.M."/>
            <person name="Lechner B.E."/>
            <person name="Liimatainen K."/>
            <person name="Lipzen A."/>
            <person name="Lukacs Z."/>
            <person name="Mihaltcheva S."/>
            <person name="Morgado L.N."/>
            <person name="Niskanen T."/>
            <person name="Noordeloos M.E."/>
            <person name="Ohm R.A."/>
            <person name="Ortiz-Santana B."/>
            <person name="Ovrebo C."/>
            <person name="Racz N."/>
            <person name="Riley R."/>
            <person name="Savchenko A."/>
            <person name="Shiryaev A."/>
            <person name="Soop K."/>
            <person name="Spirin V."/>
            <person name="Szebenyi C."/>
            <person name="Tomsovsky M."/>
            <person name="Tulloss R.E."/>
            <person name="Uehling J."/>
            <person name="Grigoriev I.V."/>
            <person name="Vagvolgyi C."/>
            <person name="Papp T."/>
            <person name="Martin F.M."/>
            <person name="Miettinen O."/>
            <person name="Hibbett D.S."/>
            <person name="Nagy L.G."/>
        </authorList>
    </citation>
    <scope>NUCLEOTIDE SEQUENCE [LARGE SCALE GENOMIC DNA]</scope>
    <source>
        <strain evidence="1 2">NL-1719</strain>
    </source>
</reference>
<protein>
    <submittedName>
        <fullName evidence="1">Uncharacterized protein</fullName>
    </submittedName>
</protein>
<accession>A0ACD3AFS2</accession>
<organism evidence="1 2">
    <name type="scientific">Pluteus cervinus</name>
    <dbReference type="NCBI Taxonomy" id="181527"/>
    <lineage>
        <taxon>Eukaryota</taxon>
        <taxon>Fungi</taxon>
        <taxon>Dikarya</taxon>
        <taxon>Basidiomycota</taxon>
        <taxon>Agaricomycotina</taxon>
        <taxon>Agaricomycetes</taxon>
        <taxon>Agaricomycetidae</taxon>
        <taxon>Agaricales</taxon>
        <taxon>Pluteineae</taxon>
        <taxon>Pluteaceae</taxon>
        <taxon>Pluteus</taxon>
    </lineage>
</organism>
<proteinExistence type="predicted"/>
<dbReference type="Proteomes" id="UP000308600">
    <property type="component" value="Unassembled WGS sequence"/>
</dbReference>
<evidence type="ECO:0000313" key="1">
    <source>
        <dbReference type="EMBL" id="TFK64464.1"/>
    </source>
</evidence>
<name>A0ACD3AFS2_9AGAR</name>
<sequence>MDALQDDVRDRIILALPQMRLNESFIVAAAALYLYDWFLTIGLEITFLWPSKLSAIKALYFIQRYMPFFDIVLLVFGFPFLQLISIETCKRSFESVAWLHLGGITISEVILTCRSIAIWGSTKRNLYIYISLLVLGCWIPFIILMEGYLQSLTFESFPYPGLYCFTSQGSHIIYLCWVLIAIYDAGVLVVIMISGIRSHVAGCPHSGLFQVVYRDGALYYLYMFSTCSAHFVTASLTAREVLTASNVIIVLTLSPDQATLLARYRVF</sequence>
<evidence type="ECO:0000313" key="2">
    <source>
        <dbReference type="Proteomes" id="UP000308600"/>
    </source>
</evidence>
<keyword evidence="2" id="KW-1185">Reference proteome</keyword>
<dbReference type="EMBL" id="ML208473">
    <property type="protein sequence ID" value="TFK64464.1"/>
    <property type="molecule type" value="Genomic_DNA"/>
</dbReference>